<dbReference type="InterPro" id="IPR035986">
    <property type="entry name" value="PKD_dom_sf"/>
</dbReference>
<dbReference type="InterPro" id="IPR026341">
    <property type="entry name" value="T9SS_type_B"/>
</dbReference>
<sequence>MINETNGCTNSSSVSIDEDVALPAITVDADPQIDCDSPTASLDGSNSDSGPNLIYEWSTPDGNFNEATDAPTITALQAGTYTFQITNTDNLCTVTETVTVVENTAVPQADAGTNGILNCDVSSISIGGSNTSQDGPLVYTWTLNGAPIASADSPTFEANQPGLYQLSVLNTDNQCEALDEVEVSIDTILPTATALAPDVLTCTTTSLQLDASGSSQGGSFTYAWSTPDGQLDSPEDVLNPTVSSGGTYTLLVTDNSNGCQQQVSIEVQQDTLSPVADAGAPIRLTCTDTLLNLDATGSSQGSFMYNWSGPGLASGTSGLNPAVQVPGTYLLEVINIQNGCSATDEALVTQDITPPAIAIDAPEMLDCALTEQLLNATGSSQGSDFTYNWTTSNGSITGGANTLQPNIGAPGTYNLLITNTDNGCTSSQSVEVGQDITPPVVAASTPDTLTCTTTSLQLDASGSSSGPVFDYNWSTSNGILQSGTNTPTPLVSSGGLYLLTLTNTENNCISTLEVSVVQDTIAPVAEAGSPQELNCDFPVLSLSGIGSSTNGFTYNWDGPGLLSGTNGLSPEVNQPGMYTLAVTNDFNGCAATDVVAITQDTITPTIAISDPQVLNCDLTAQQLQAGNSSQGTEFQYTWTTPNGNINSGGQTLQPTINAPGEYTLLIENTSNGCDALASIVVEQDTITPEVAALTPDTLTCAVTNVAIDASASSSGPDFDYNWSTSNGQIISGGQTNSPTVSSGGTYTLVLTNTANFCSSELTIPVVQDTLAPVAEAGTTAELNCDSPSLTLSGSGSSTGGFSYEWQGPGVLNGGGTLNPAVNLPGTYTLVVTNNFNQCTAMDAVEITQDVNLPSVVFTPPGMLTCAVETVLLDASASTQGDNFTFNWSTLDGNFVGSTNSLSVSIDEPGTYDLTIENMLTGCSNSNQVVVDQDIIAPVAEAGNTFVLECWEDTANLDGSNSQQGPNITYQWTTIGGGFTSGTTTSAPVINAPGLYTLLVTNTENGCSAQDQVLVTQPVPEASFDLIQPPCFGDPGTIRFPQVTGGTPPYEFSIDGGDSYQAGSIFTNVTPGNYELIVRDENGCTYEASAAIIQPDSTVAIIEPAEATIQFGESYTINGQTNLIPSEIADIFWSNPGSLSCDDCLRPTARPLRTTDYLVTVVSQNGCIDQAPFRLFVDRTQTVYVPNAFSPNGDGTNDLFYIFARSGVIENIRAFRIYNRWGEPVFEGYNLSPNNPEHGWDGTFRGEQMNNAVFAWHAEIEFIDGTVEHFKGDVQLSR</sequence>
<dbReference type="STRING" id="1524460.IX84_29360"/>
<dbReference type="PANTHER" id="PTHR46182">
    <property type="entry name" value="FI19480P1"/>
    <property type="match status" value="1"/>
</dbReference>
<gene>
    <name evidence="4" type="ORF">IX84_29360</name>
</gene>
<dbReference type="InterPro" id="IPR007110">
    <property type="entry name" value="Ig-like_dom"/>
</dbReference>
<dbReference type="SMART" id="SM00089">
    <property type="entry name" value="PKD"/>
    <property type="match status" value="4"/>
</dbReference>
<dbReference type="InterPro" id="IPR000601">
    <property type="entry name" value="PKD_dom"/>
</dbReference>
<dbReference type="InterPro" id="IPR022409">
    <property type="entry name" value="PKD/Chitinase_dom"/>
</dbReference>
<dbReference type="Pfam" id="PF13585">
    <property type="entry name" value="CHU_C"/>
    <property type="match status" value="1"/>
</dbReference>
<dbReference type="Pfam" id="PF22352">
    <property type="entry name" value="K319L-like_PKD"/>
    <property type="match status" value="1"/>
</dbReference>
<comment type="caution">
    <text evidence="4">The sequence shown here is derived from an EMBL/GenBank/DDBJ whole genome shotgun (WGS) entry which is preliminary data.</text>
</comment>
<dbReference type="GO" id="GO:0031410">
    <property type="term" value="C:cytoplasmic vesicle"/>
    <property type="evidence" value="ECO:0007669"/>
    <property type="project" value="TreeGrafter"/>
</dbReference>
<organism evidence="4 5">
    <name type="scientific">Phaeodactylibacter xiamenensis</name>
    <dbReference type="NCBI Taxonomy" id="1524460"/>
    <lineage>
        <taxon>Bacteria</taxon>
        <taxon>Pseudomonadati</taxon>
        <taxon>Bacteroidota</taxon>
        <taxon>Saprospiria</taxon>
        <taxon>Saprospirales</taxon>
        <taxon>Haliscomenobacteraceae</taxon>
        <taxon>Phaeodactylibacter</taxon>
    </lineage>
</organism>
<evidence type="ECO:0000259" key="2">
    <source>
        <dbReference type="PROSITE" id="PS50093"/>
    </source>
</evidence>
<dbReference type="PANTHER" id="PTHR46182:SF2">
    <property type="entry name" value="FI19480P1"/>
    <property type="match status" value="1"/>
</dbReference>
<evidence type="ECO:0000259" key="3">
    <source>
        <dbReference type="PROSITE" id="PS50835"/>
    </source>
</evidence>
<dbReference type="GO" id="GO:0016020">
    <property type="term" value="C:membrane"/>
    <property type="evidence" value="ECO:0007669"/>
    <property type="project" value="TreeGrafter"/>
</dbReference>
<dbReference type="EMBL" id="JPOS01000092">
    <property type="protein sequence ID" value="KGE85185.1"/>
    <property type="molecule type" value="Genomic_DNA"/>
</dbReference>
<evidence type="ECO:0000256" key="1">
    <source>
        <dbReference type="SAM" id="MobiDB-lite"/>
    </source>
</evidence>
<evidence type="ECO:0000313" key="5">
    <source>
        <dbReference type="Proteomes" id="UP000029736"/>
    </source>
</evidence>
<reference evidence="4 5" key="1">
    <citation type="journal article" date="2014" name="Int. J. Syst. Evol. Microbiol.">
        <title>Phaeodactylibacter xiamenensis gen. nov., sp. nov., a member of the family Saprospiraceae isolated from the marine alga Phaeodactylum tricornutum.</title>
        <authorList>
            <person name="Chen Z.Jr."/>
            <person name="Lei X."/>
            <person name="Lai Q."/>
            <person name="Li Y."/>
            <person name="Zhang B."/>
            <person name="Zhang J."/>
            <person name="Zhang H."/>
            <person name="Yang L."/>
            <person name="Zheng W."/>
            <person name="Tian Y."/>
            <person name="Yu Z."/>
            <person name="Xu H.Jr."/>
            <person name="Zheng T."/>
        </authorList>
    </citation>
    <scope>NUCLEOTIDE SEQUENCE [LARGE SCALE GENOMIC DNA]</scope>
    <source>
        <strain evidence="4 5">KD52</strain>
    </source>
</reference>
<evidence type="ECO:0000313" key="4">
    <source>
        <dbReference type="EMBL" id="KGE85185.1"/>
    </source>
</evidence>
<dbReference type="RefSeq" id="WP_044229215.1">
    <property type="nucleotide sequence ID" value="NZ_JBKAGJ010000011.1"/>
</dbReference>
<feature type="domain" description="Ig-like" evidence="3">
    <location>
        <begin position="71"/>
        <end position="221"/>
    </location>
</feature>
<dbReference type="SUPFAM" id="SSF49299">
    <property type="entry name" value="PKD domain"/>
    <property type="match status" value="5"/>
</dbReference>
<evidence type="ECO:0008006" key="6">
    <source>
        <dbReference type="Google" id="ProtNLM"/>
    </source>
</evidence>
<dbReference type="InterPro" id="IPR029865">
    <property type="entry name" value="KIAA0319-like"/>
</dbReference>
<dbReference type="PROSITE" id="PS50835">
    <property type="entry name" value="IG_LIKE"/>
    <property type="match status" value="1"/>
</dbReference>
<dbReference type="InterPro" id="IPR013783">
    <property type="entry name" value="Ig-like_fold"/>
</dbReference>
<accession>A0A098RZ46</accession>
<dbReference type="AlphaFoldDB" id="A0A098RZ46"/>
<dbReference type="Gene3D" id="2.60.40.10">
    <property type="entry name" value="Immunoglobulins"/>
    <property type="match status" value="9"/>
</dbReference>
<name>A0A098RZ46_9BACT</name>
<dbReference type="Proteomes" id="UP000029736">
    <property type="component" value="Unassembled WGS sequence"/>
</dbReference>
<dbReference type="NCBIfam" id="TIGR04131">
    <property type="entry name" value="Bac_Flav_CTERM"/>
    <property type="match status" value="1"/>
</dbReference>
<keyword evidence="5" id="KW-1185">Reference proteome</keyword>
<dbReference type="PROSITE" id="PS50093">
    <property type="entry name" value="PKD"/>
    <property type="match status" value="1"/>
</dbReference>
<feature type="region of interest" description="Disordered" evidence="1">
    <location>
        <begin position="27"/>
        <end position="50"/>
    </location>
</feature>
<feature type="compositionally biased region" description="Polar residues" evidence="1">
    <location>
        <begin position="38"/>
        <end position="50"/>
    </location>
</feature>
<proteinExistence type="predicted"/>
<dbReference type="OrthoDB" id="1236981at2"/>
<feature type="domain" description="PKD" evidence="2">
    <location>
        <begin position="45"/>
        <end position="100"/>
    </location>
</feature>
<protein>
    <recommendedName>
        <fullName evidence="6">Ig-like domain-containing protein</fullName>
    </recommendedName>
</protein>